<dbReference type="STRING" id="571913.VV02_23180"/>
<dbReference type="InterPro" id="IPR012338">
    <property type="entry name" value="Beta-lactam/transpept-like"/>
</dbReference>
<dbReference type="KEGG" id="lmoi:VV02_23180"/>
<dbReference type="Gene3D" id="3.40.710.10">
    <property type="entry name" value="DD-peptidase/beta-lactamase superfamily"/>
    <property type="match status" value="2"/>
</dbReference>
<comment type="similarity">
    <text evidence="1">Belongs to the peptidase S13 family.</text>
</comment>
<reference evidence="4 5" key="1">
    <citation type="submission" date="2015-03" db="EMBL/GenBank/DDBJ databases">
        <title>Luteipulveratus halotolerans sp. nov., a novel actinobacterium (Dermacoccaceae) from Sarawak, Malaysia.</title>
        <authorList>
            <person name="Juboi H."/>
            <person name="Basik A."/>
            <person name="Shamsul S.S."/>
            <person name="Arnold P."/>
            <person name="Schmitt E.K."/>
            <person name="Sanglier J.-J."/>
            <person name="Yeo T."/>
        </authorList>
    </citation>
    <scope>NUCLEOTIDE SEQUENCE [LARGE SCALE GENOMIC DNA]</scope>
    <source>
        <strain evidence="4 5">MN07-A0370</strain>
    </source>
</reference>
<dbReference type="EMBL" id="CP011112">
    <property type="protein sequence ID" value="AKU18088.1"/>
    <property type="molecule type" value="Genomic_DNA"/>
</dbReference>
<dbReference type="InterPro" id="IPR000667">
    <property type="entry name" value="Peptidase_S13"/>
</dbReference>
<name>A0A0K1JNB3_9MICO</name>
<dbReference type="GO" id="GO:0000270">
    <property type="term" value="P:peptidoglycan metabolic process"/>
    <property type="evidence" value="ECO:0007669"/>
    <property type="project" value="TreeGrafter"/>
</dbReference>
<dbReference type="OrthoDB" id="56883at2"/>
<dbReference type="RefSeq" id="WP_052595471.1">
    <property type="nucleotide sequence ID" value="NZ_CP011112.1"/>
</dbReference>
<evidence type="ECO:0000313" key="5">
    <source>
        <dbReference type="Proteomes" id="UP000066480"/>
    </source>
</evidence>
<dbReference type="PANTHER" id="PTHR30023">
    <property type="entry name" value="D-ALANYL-D-ALANINE CARBOXYPEPTIDASE"/>
    <property type="match status" value="1"/>
</dbReference>
<evidence type="ECO:0000256" key="3">
    <source>
        <dbReference type="SAM" id="SignalP"/>
    </source>
</evidence>
<protein>
    <recommendedName>
        <fullName evidence="6">D-alanyl-D-alanine carboxypeptidase</fullName>
    </recommendedName>
</protein>
<keyword evidence="2" id="KW-0378">Hydrolase</keyword>
<sequence length="475" mass="47758">MRTAGKVAAGAGALLIALGAYATLDVYDKVPGVLTRADAVRAPVPVAGRTTPPPVASARPPVAGRPALLTGRSNAPVPVPAKVGDVVRPLLKSKNLGPTTAVTVRDGQTGQHLLDVDADGAHTPASITKMLSAYAISSTLDMGATLDTTVTSGAGSSVVLVAGGDTVLAPGKGDPAAINGHAGLEDLAVQVATQLKAKGQTSTTVDYDLSYAPGPLQAAHWDQGNVDMGFTTRIAMLGLSTKRSDPGHAPPKDPARTAADAFAKALAAQGISATLGKQTTKPTGAARLGVVHSAPIADVLGLALQDSDNAMIESLARQAAAKAGKPGDTASVTGWVLDTLRKDGIDTRGVKLADACGLSDGTTIPARVLGDLVVHGTTGRSKPFHEVLTRLPVAAWNGTLHDRFTVDGATSGAGVVRAKTGSLPSVSSLTGTVVDADGRLLAFAVINNGKQAGGALETRASLDRIVAALATCGCR</sequence>
<dbReference type="PRINTS" id="PR00922">
    <property type="entry name" value="DADACBPTASE3"/>
</dbReference>
<dbReference type="Proteomes" id="UP000066480">
    <property type="component" value="Chromosome"/>
</dbReference>
<dbReference type="AlphaFoldDB" id="A0A0K1JNB3"/>
<dbReference type="Pfam" id="PF02113">
    <property type="entry name" value="Peptidase_S13"/>
    <property type="match status" value="2"/>
</dbReference>
<dbReference type="PANTHER" id="PTHR30023:SF0">
    <property type="entry name" value="PENICILLIN-SENSITIVE CARBOXYPEPTIDASE A"/>
    <property type="match status" value="1"/>
</dbReference>
<evidence type="ECO:0000256" key="1">
    <source>
        <dbReference type="ARBA" id="ARBA00006096"/>
    </source>
</evidence>
<evidence type="ECO:0008006" key="6">
    <source>
        <dbReference type="Google" id="ProtNLM"/>
    </source>
</evidence>
<organism evidence="4 5">
    <name type="scientific">Luteipulveratus mongoliensis</name>
    <dbReference type="NCBI Taxonomy" id="571913"/>
    <lineage>
        <taxon>Bacteria</taxon>
        <taxon>Bacillati</taxon>
        <taxon>Actinomycetota</taxon>
        <taxon>Actinomycetes</taxon>
        <taxon>Micrococcales</taxon>
        <taxon>Dermacoccaceae</taxon>
        <taxon>Luteipulveratus</taxon>
    </lineage>
</organism>
<keyword evidence="5" id="KW-1185">Reference proteome</keyword>
<dbReference type="GO" id="GO:0004185">
    <property type="term" value="F:serine-type carboxypeptidase activity"/>
    <property type="evidence" value="ECO:0007669"/>
    <property type="project" value="InterPro"/>
</dbReference>
<evidence type="ECO:0000256" key="2">
    <source>
        <dbReference type="ARBA" id="ARBA00022801"/>
    </source>
</evidence>
<dbReference type="SUPFAM" id="SSF56601">
    <property type="entry name" value="beta-lactamase/transpeptidase-like"/>
    <property type="match status" value="1"/>
</dbReference>
<dbReference type="GO" id="GO:0006508">
    <property type="term" value="P:proteolysis"/>
    <property type="evidence" value="ECO:0007669"/>
    <property type="project" value="InterPro"/>
</dbReference>
<proteinExistence type="inferred from homology"/>
<accession>A0A0K1JNB3</accession>
<evidence type="ECO:0000313" key="4">
    <source>
        <dbReference type="EMBL" id="AKU18088.1"/>
    </source>
</evidence>
<keyword evidence="3" id="KW-0732">Signal</keyword>
<gene>
    <name evidence="4" type="ORF">VV02_23180</name>
</gene>
<dbReference type="PATRIC" id="fig|571913.6.peg.4696"/>
<feature type="chain" id="PRO_5039472026" description="D-alanyl-D-alanine carboxypeptidase" evidence="3">
    <location>
        <begin position="23"/>
        <end position="475"/>
    </location>
</feature>
<feature type="signal peptide" evidence="3">
    <location>
        <begin position="1"/>
        <end position="22"/>
    </location>
</feature>